<evidence type="ECO:0000313" key="3">
    <source>
        <dbReference type="Proteomes" id="UP000179179"/>
    </source>
</evidence>
<dbReference type="GeneID" id="34451274"/>
<protein>
    <recommendedName>
        <fullName evidence="4">GPI anchored protein</fullName>
    </recommendedName>
</protein>
<dbReference type="OrthoDB" id="4509731at2759"/>
<feature type="chain" id="PRO_5009534148" description="GPI anchored protein" evidence="1">
    <location>
        <begin position="20"/>
        <end position="218"/>
    </location>
</feature>
<keyword evidence="3" id="KW-1185">Reference proteome</keyword>
<feature type="signal peptide" evidence="1">
    <location>
        <begin position="1"/>
        <end position="19"/>
    </location>
</feature>
<organism evidence="2 3">
    <name type="scientific">Aspergillus bombycis</name>
    <dbReference type="NCBI Taxonomy" id="109264"/>
    <lineage>
        <taxon>Eukaryota</taxon>
        <taxon>Fungi</taxon>
        <taxon>Dikarya</taxon>
        <taxon>Ascomycota</taxon>
        <taxon>Pezizomycotina</taxon>
        <taxon>Eurotiomycetes</taxon>
        <taxon>Eurotiomycetidae</taxon>
        <taxon>Eurotiales</taxon>
        <taxon>Aspergillaceae</taxon>
        <taxon>Aspergillus</taxon>
    </lineage>
</organism>
<keyword evidence="1" id="KW-0732">Signal</keyword>
<sequence>MRFTLPGLALLATAMTVAADNVVTLAVPGDDDDGSGMDALADIRFRVVGINGSTTSFSPNCPASATTTARASTSTAADNRLMNCDMTFVSGPKTFRMDYEGETFERCDMGSKSATCYVTWTTTRGTSTVGTDVDSSTVPVTSVAFTVTATDASGTPSASASASASAKATATGSADASSASASASASASNTENAALGLPTGHAYLAAGGAAMALAVAIA</sequence>
<gene>
    <name evidence="2" type="ORF">ABOM_007884</name>
</gene>
<reference evidence="2 3" key="1">
    <citation type="journal article" date="2016" name="Genome Biol. Evol.">
        <title>Draft genome sequence of an aflatoxigenic Aspergillus species, A. bombycis.</title>
        <authorList>
            <person name="Moore G.G."/>
            <person name="Mack B.M."/>
            <person name="Beltz S.B."/>
            <person name="Gilbert M.K."/>
        </authorList>
    </citation>
    <scope>NUCLEOTIDE SEQUENCE [LARGE SCALE GENOMIC DNA]</scope>
    <source>
        <strain evidence="3">NRRL 26010</strain>
    </source>
</reference>
<dbReference type="Proteomes" id="UP000179179">
    <property type="component" value="Unassembled WGS sequence"/>
</dbReference>
<accession>A0A1F7ZSS7</accession>
<dbReference type="AlphaFoldDB" id="A0A1F7ZSS7"/>
<dbReference type="EMBL" id="LYCR01000091">
    <property type="protein sequence ID" value="OGM42329.1"/>
    <property type="molecule type" value="Genomic_DNA"/>
</dbReference>
<evidence type="ECO:0008006" key="4">
    <source>
        <dbReference type="Google" id="ProtNLM"/>
    </source>
</evidence>
<evidence type="ECO:0000256" key="1">
    <source>
        <dbReference type="SAM" id="SignalP"/>
    </source>
</evidence>
<proteinExistence type="predicted"/>
<name>A0A1F7ZSS7_9EURO</name>
<comment type="caution">
    <text evidence="2">The sequence shown here is derived from an EMBL/GenBank/DDBJ whole genome shotgun (WGS) entry which is preliminary data.</text>
</comment>
<evidence type="ECO:0000313" key="2">
    <source>
        <dbReference type="EMBL" id="OGM42329.1"/>
    </source>
</evidence>
<dbReference type="RefSeq" id="XP_022386046.1">
    <property type="nucleotide sequence ID" value="XM_022535013.1"/>
</dbReference>